<dbReference type="GO" id="GO:0004527">
    <property type="term" value="F:exonuclease activity"/>
    <property type="evidence" value="ECO:0007669"/>
    <property type="project" value="UniProtKB-KW"/>
</dbReference>
<feature type="transmembrane region" description="Helical" evidence="1">
    <location>
        <begin position="69"/>
        <end position="91"/>
    </location>
</feature>
<dbReference type="SUPFAM" id="SSF56219">
    <property type="entry name" value="DNase I-like"/>
    <property type="match status" value="1"/>
</dbReference>
<name>A0A1H7KMS2_9BACT</name>
<keyword evidence="1" id="KW-0472">Membrane</keyword>
<dbReference type="GO" id="GO:0006506">
    <property type="term" value="P:GPI anchor biosynthetic process"/>
    <property type="evidence" value="ECO:0007669"/>
    <property type="project" value="TreeGrafter"/>
</dbReference>
<keyword evidence="3" id="KW-0540">Nuclease</keyword>
<evidence type="ECO:0000259" key="2">
    <source>
        <dbReference type="Pfam" id="PF03372"/>
    </source>
</evidence>
<accession>A0A1H7KMS2</accession>
<dbReference type="Pfam" id="PF03372">
    <property type="entry name" value="Exo_endo_phos"/>
    <property type="match status" value="1"/>
</dbReference>
<dbReference type="PANTHER" id="PTHR14859">
    <property type="entry name" value="CALCOFLUOR WHITE HYPERSENSITIVE PROTEIN PRECURSOR"/>
    <property type="match status" value="1"/>
</dbReference>
<keyword evidence="4" id="KW-1185">Reference proteome</keyword>
<dbReference type="GO" id="GO:0016020">
    <property type="term" value="C:membrane"/>
    <property type="evidence" value="ECO:0007669"/>
    <property type="project" value="GOC"/>
</dbReference>
<keyword evidence="3" id="KW-0255">Endonuclease</keyword>
<gene>
    <name evidence="3" type="ORF">SAMN04488505_1011057</name>
</gene>
<sequence length="376" mass="43032">MNFFQQILPRILLLINCLLVTALLTSAWLPYLSPHHWWPSGFAGLMFPVLLFLNLIFILCWLIYKKWYYWLSAGAIILSYNAVQVSFSMHWPQQWAIGRQPAPNFTVMTFNTSSMGVKGYQLDKEMHASIFRTIREASPDVLCMQEFYTNDDPKLTNNVAAIQQRLGYPYHYFTSDKTQWNTWHFGIVLFSRYPVIQARKIPCGYFSEAGSGSSILEADVLIYGDTVRIYTAQLRSYMFNPAELAQLQAIKKIDGSKAHLSGARSLAAKMKHTFTARAHQAELLHRLTAESPHPAIVCGDMNDTPVSYTYYTLSQHMQDAFLEKGSGMGRTLSFLSPTLRIDYILAQPHFDIHSYQTFPNATFEHFPVMATFSLKK</sequence>
<dbReference type="InterPro" id="IPR036691">
    <property type="entry name" value="Endo/exonu/phosph_ase_sf"/>
</dbReference>
<evidence type="ECO:0000313" key="4">
    <source>
        <dbReference type="Proteomes" id="UP000198984"/>
    </source>
</evidence>
<protein>
    <submittedName>
        <fullName evidence="3">Metal-dependent hydrolase, endonuclease/exonuclease/phosphatase family</fullName>
    </submittedName>
</protein>
<keyword evidence="3" id="KW-0269">Exonuclease</keyword>
<keyword evidence="1" id="KW-1133">Transmembrane helix</keyword>
<dbReference type="EMBL" id="FOBB01000001">
    <property type="protein sequence ID" value="SEK87820.1"/>
    <property type="molecule type" value="Genomic_DNA"/>
</dbReference>
<dbReference type="GO" id="GO:0004519">
    <property type="term" value="F:endonuclease activity"/>
    <property type="evidence" value="ECO:0007669"/>
    <property type="project" value="UniProtKB-KW"/>
</dbReference>
<organism evidence="3 4">
    <name type="scientific">Chitinophaga rupis</name>
    <dbReference type="NCBI Taxonomy" id="573321"/>
    <lineage>
        <taxon>Bacteria</taxon>
        <taxon>Pseudomonadati</taxon>
        <taxon>Bacteroidota</taxon>
        <taxon>Chitinophagia</taxon>
        <taxon>Chitinophagales</taxon>
        <taxon>Chitinophagaceae</taxon>
        <taxon>Chitinophaga</taxon>
    </lineage>
</organism>
<dbReference type="OrthoDB" id="635146at2"/>
<keyword evidence="1" id="KW-0812">Transmembrane</keyword>
<reference evidence="3 4" key="1">
    <citation type="submission" date="2016-10" db="EMBL/GenBank/DDBJ databases">
        <authorList>
            <person name="de Groot N.N."/>
        </authorList>
    </citation>
    <scope>NUCLEOTIDE SEQUENCE [LARGE SCALE GENOMIC DNA]</scope>
    <source>
        <strain evidence="3 4">DSM 21039</strain>
    </source>
</reference>
<feature type="transmembrane region" description="Helical" evidence="1">
    <location>
        <begin position="37"/>
        <end position="62"/>
    </location>
</feature>
<evidence type="ECO:0000256" key="1">
    <source>
        <dbReference type="SAM" id="Phobius"/>
    </source>
</evidence>
<dbReference type="InterPro" id="IPR005135">
    <property type="entry name" value="Endo/exonuclease/phosphatase"/>
</dbReference>
<dbReference type="Proteomes" id="UP000198984">
    <property type="component" value="Unassembled WGS sequence"/>
</dbReference>
<dbReference type="Gene3D" id="3.60.10.10">
    <property type="entry name" value="Endonuclease/exonuclease/phosphatase"/>
    <property type="match status" value="1"/>
</dbReference>
<dbReference type="InterPro" id="IPR051916">
    <property type="entry name" value="GPI-anchor_lipid_remodeler"/>
</dbReference>
<proteinExistence type="predicted"/>
<evidence type="ECO:0000313" key="3">
    <source>
        <dbReference type="EMBL" id="SEK87820.1"/>
    </source>
</evidence>
<dbReference type="AlphaFoldDB" id="A0A1H7KMS2"/>
<dbReference type="CDD" id="cd09084">
    <property type="entry name" value="EEP-2"/>
    <property type="match status" value="1"/>
</dbReference>
<feature type="domain" description="Endonuclease/exonuclease/phosphatase" evidence="2">
    <location>
        <begin position="127"/>
        <end position="361"/>
    </location>
</feature>
<dbReference type="PANTHER" id="PTHR14859:SF15">
    <property type="entry name" value="ENDONUCLEASE_EXONUCLEASE_PHOSPHATASE DOMAIN-CONTAINING PROTEIN"/>
    <property type="match status" value="1"/>
</dbReference>
<dbReference type="STRING" id="573321.SAMN04488505_1011057"/>
<dbReference type="RefSeq" id="WP_089907144.1">
    <property type="nucleotide sequence ID" value="NZ_FOBB01000001.1"/>
</dbReference>
<feature type="transmembrane region" description="Helical" evidence="1">
    <location>
        <begin position="12"/>
        <end position="31"/>
    </location>
</feature>
<keyword evidence="3" id="KW-0378">Hydrolase</keyword>